<feature type="compositionally biased region" description="Polar residues" evidence="3">
    <location>
        <begin position="42"/>
        <end position="58"/>
    </location>
</feature>
<name>A0A5B0RUJ7_PUCGR</name>
<dbReference type="Gene3D" id="4.10.60.10">
    <property type="entry name" value="Zinc finger, CCHC-type"/>
    <property type="match status" value="1"/>
</dbReference>
<keyword evidence="2" id="KW-0863">Zinc-finger</keyword>
<dbReference type="GO" id="GO:0006397">
    <property type="term" value="P:mRNA processing"/>
    <property type="evidence" value="ECO:0007669"/>
    <property type="project" value="UniProtKB-KW"/>
</dbReference>
<sequence>MTLRGGDGLRSSREKQIACFNCGKHGHQSSKCRKKTNHKTKASTATTVKPGSYESSSFGDDEKFSVISK</sequence>
<organism evidence="5 6">
    <name type="scientific">Puccinia graminis f. sp. tritici</name>
    <dbReference type="NCBI Taxonomy" id="56615"/>
    <lineage>
        <taxon>Eukaryota</taxon>
        <taxon>Fungi</taxon>
        <taxon>Dikarya</taxon>
        <taxon>Basidiomycota</taxon>
        <taxon>Pucciniomycotina</taxon>
        <taxon>Pucciniomycetes</taxon>
        <taxon>Pucciniales</taxon>
        <taxon>Pucciniaceae</taxon>
        <taxon>Puccinia</taxon>
    </lineage>
</organism>
<dbReference type="EMBL" id="VDEP01000136">
    <property type="protein sequence ID" value="KAA1129706.1"/>
    <property type="molecule type" value="Genomic_DNA"/>
</dbReference>
<feature type="compositionally biased region" description="Basic residues" evidence="3">
    <location>
        <begin position="24"/>
        <end position="41"/>
    </location>
</feature>
<dbReference type="Proteomes" id="UP000325313">
    <property type="component" value="Unassembled WGS sequence"/>
</dbReference>
<keyword evidence="2" id="KW-0479">Metal-binding</keyword>
<reference evidence="5 6" key="1">
    <citation type="submission" date="2019-05" db="EMBL/GenBank/DDBJ databases">
        <title>Emergence of the Ug99 lineage of the wheat stem rust pathogen through somatic hybridization.</title>
        <authorList>
            <person name="Li F."/>
            <person name="Upadhyaya N.M."/>
            <person name="Sperschneider J."/>
            <person name="Matny O."/>
            <person name="Nguyen-Phuc H."/>
            <person name="Mago R."/>
            <person name="Raley C."/>
            <person name="Miller M.E."/>
            <person name="Silverstein K.A.T."/>
            <person name="Henningsen E."/>
            <person name="Hirsch C.D."/>
            <person name="Visser B."/>
            <person name="Pretorius Z.A."/>
            <person name="Steffenson B.J."/>
            <person name="Schwessinger B."/>
            <person name="Dodds P.N."/>
            <person name="Figueroa M."/>
        </authorList>
    </citation>
    <scope>NUCLEOTIDE SEQUENCE [LARGE SCALE GENOMIC DNA]</scope>
    <source>
        <strain evidence="5 6">Ug99</strain>
    </source>
</reference>
<dbReference type="SMART" id="SM00343">
    <property type="entry name" value="ZnF_C2HC"/>
    <property type="match status" value="1"/>
</dbReference>
<evidence type="ECO:0000313" key="6">
    <source>
        <dbReference type="Proteomes" id="UP000325313"/>
    </source>
</evidence>
<feature type="region of interest" description="Disordered" evidence="3">
    <location>
        <begin position="23"/>
        <end position="69"/>
    </location>
</feature>
<feature type="compositionally biased region" description="Basic and acidic residues" evidence="3">
    <location>
        <begin position="60"/>
        <end position="69"/>
    </location>
</feature>
<evidence type="ECO:0000256" key="2">
    <source>
        <dbReference type="PROSITE-ProRule" id="PRU00047"/>
    </source>
</evidence>
<evidence type="ECO:0000313" key="5">
    <source>
        <dbReference type="EMBL" id="KAA1129706.1"/>
    </source>
</evidence>
<protein>
    <recommendedName>
        <fullName evidence="4">CCHC-type domain-containing protein</fullName>
    </recommendedName>
</protein>
<feature type="domain" description="CCHC-type" evidence="4">
    <location>
        <begin position="19"/>
        <end position="34"/>
    </location>
</feature>
<keyword evidence="1" id="KW-0507">mRNA processing</keyword>
<dbReference type="SUPFAM" id="SSF57756">
    <property type="entry name" value="Retrovirus zinc finger-like domains"/>
    <property type="match status" value="1"/>
</dbReference>
<gene>
    <name evidence="5" type="ORF">PGTUg99_034853</name>
</gene>
<evidence type="ECO:0000256" key="3">
    <source>
        <dbReference type="SAM" id="MobiDB-lite"/>
    </source>
</evidence>
<dbReference type="Pfam" id="PF00098">
    <property type="entry name" value="zf-CCHC"/>
    <property type="match status" value="1"/>
</dbReference>
<keyword evidence="2" id="KW-0862">Zinc</keyword>
<proteinExistence type="predicted"/>
<dbReference type="GO" id="GO:0008270">
    <property type="term" value="F:zinc ion binding"/>
    <property type="evidence" value="ECO:0007669"/>
    <property type="project" value="UniProtKB-KW"/>
</dbReference>
<comment type="caution">
    <text evidence="5">The sequence shown here is derived from an EMBL/GenBank/DDBJ whole genome shotgun (WGS) entry which is preliminary data.</text>
</comment>
<dbReference type="InterPro" id="IPR001878">
    <property type="entry name" value="Znf_CCHC"/>
</dbReference>
<dbReference type="InterPro" id="IPR036875">
    <property type="entry name" value="Znf_CCHC_sf"/>
</dbReference>
<evidence type="ECO:0000256" key="1">
    <source>
        <dbReference type="ARBA" id="ARBA00022664"/>
    </source>
</evidence>
<accession>A0A5B0RUJ7</accession>
<dbReference type="GO" id="GO:0003676">
    <property type="term" value="F:nucleic acid binding"/>
    <property type="evidence" value="ECO:0007669"/>
    <property type="project" value="InterPro"/>
</dbReference>
<dbReference type="AlphaFoldDB" id="A0A5B0RUJ7"/>
<evidence type="ECO:0000259" key="4">
    <source>
        <dbReference type="PROSITE" id="PS50158"/>
    </source>
</evidence>
<dbReference type="PROSITE" id="PS50158">
    <property type="entry name" value="ZF_CCHC"/>
    <property type="match status" value="1"/>
</dbReference>